<dbReference type="SUPFAM" id="SSF56349">
    <property type="entry name" value="DNA breaking-rejoining enzymes"/>
    <property type="match status" value="1"/>
</dbReference>
<dbReference type="OrthoDB" id="8340965at2"/>
<keyword evidence="3" id="KW-1185">Reference proteome</keyword>
<dbReference type="EMBL" id="LPUX01000061">
    <property type="protein sequence ID" value="OAP38431.1"/>
    <property type="molecule type" value="Genomic_DNA"/>
</dbReference>
<name>A0A178XT65_9HYPH</name>
<dbReference type="GO" id="GO:0003677">
    <property type="term" value="F:DNA binding"/>
    <property type="evidence" value="ECO:0007669"/>
    <property type="project" value="InterPro"/>
</dbReference>
<organism evidence="2 3">
    <name type="scientific">Sinorhizobium glycinis</name>
    <dbReference type="NCBI Taxonomy" id="1472378"/>
    <lineage>
        <taxon>Bacteria</taxon>
        <taxon>Pseudomonadati</taxon>
        <taxon>Pseudomonadota</taxon>
        <taxon>Alphaproteobacteria</taxon>
        <taxon>Hyphomicrobiales</taxon>
        <taxon>Rhizobiaceae</taxon>
        <taxon>Sinorhizobium/Ensifer group</taxon>
        <taxon>Sinorhizobium</taxon>
    </lineage>
</organism>
<dbReference type="STRING" id="1472378.AU381_22965"/>
<dbReference type="GO" id="GO:0006310">
    <property type="term" value="P:DNA recombination"/>
    <property type="evidence" value="ECO:0007669"/>
    <property type="project" value="UniProtKB-KW"/>
</dbReference>
<dbReference type="InterPro" id="IPR013762">
    <property type="entry name" value="Integrase-like_cat_sf"/>
</dbReference>
<accession>A0A178XT65</accession>
<dbReference type="Gene3D" id="1.10.443.10">
    <property type="entry name" value="Intergrase catalytic core"/>
    <property type="match status" value="1"/>
</dbReference>
<keyword evidence="1" id="KW-0233">DNA recombination</keyword>
<evidence type="ECO:0000256" key="1">
    <source>
        <dbReference type="ARBA" id="ARBA00023172"/>
    </source>
</evidence>
<dbReference type="Proteomes" id="UP000094025">
    <property type="component" value="Unassembled WGS sequence"/>
</dbReference>
<comment type="caution">
    <text evidence="2">The sequence shown here is derived from an EMBL/GenBank/DDBJ whole genome shotgun (WGS) entry which is preliminary data.</text>
</comment>
<evidence type="ECO:0008006" key="4">
    <source>
        <dbReference type="Google" id="ProtNLM"/>
    </source>
</evidence>
<dbReference type="GO" id="GO:0015074">
    <property type="term" value="P:DNA integration"/>
    <property type="evidence" value="ECO:0007669"/>
    <property type="project" value="InterPro"/>
</dbReference>
<evidence type="ECO:0000313" key="2">
    <source>
        <dbReference type="EMBL" id="OAP38431.1"/>
    </source>
</evidence>
<dbReference type="RefSeq" id="WP_064242971.1">
    <property type="nucleotide sequence ID" value="NZ_LPUX01000061.1"/>
</dbReference>
<evidence type="ECO:0000313" key="3">
    <source>
        <dbReference type="Proteomes" id="UP000094025"/>
    </source>
</evidence>
<dbReference type="InterPro" id="IPR011010">
    <property type="entry name" value="DNA_brk_join_enz"/>
</dbReference>
<protein>
    <recommendedName>
        <fullName evidence="4">Integrase</fullName>
    </recommendedName>
</protein>
<proteinExistence type="predicted"/>
<dbReference type="AlphaFoldDB" id="A0A178XT65"/>
<reference evidence="2 3" key="1">
    <citation type="journal article" date="2016" name="Int. J. Syst. Evol. Microbiol.">
        <title>Ensifer glycinis sp. nov., an novel rhizobial species associated with Glycine spp.</title>
        <authorList>
            <person name="Yan H."/>
            <person name="Yan J."/>
            <person name="Sui X.H."/>
            <person name="Wang E.T."/>
            <person name="Chen W.X."/>
            <person name="Zhang X.X."/>
            <person name="Chen W.F."/>
        </authorList>
    </citation>
    <scope>NUCLEOTIDE SEQUENCE [LARGE SCALE GENOMIC DNA]</scope>
    <source>
        <strain evidence="2 3">CCBAU 23380</strain>
    </source>
</reference>
<gene>
    <name evidence="2" type="ORF">AU381_22965</name>
</gene>
<sequence>MPVALSARPLKRGQGIDPTSRRRDWLDGYEFSKWTIIDTIGSGKAETVDFDVRMADGRSLLQHDDLYRTAKEFSFWIRASTYSDIRDAINHKWYCEYMLRLCYGLTARGFASFASLRSVDIDLICEEAAFGIDGLTSASRRMKAMLAEFKSWEEVPENLMKGKAFDVMAVGNVLYLPLNWNVRELRSEAYAATQRLNGNQYSSVADLKEEPVNANQIAKVTRIFDALFALRHVMECTCISFRPFPEGPSKRATELGKAATRTPIPPPELALRLMENSTRYLIEHSDHVIASYHDILALIRSGVHARKRAEAVRRYINAISVACYILIATFTARRTEEIKMLERDCVAGNDSDGWWMKVYIEKTERERTWIPVPNLVAKAVKILRQLSGSGEGNPAGLLFDYVDPVLKRNVTLAPEEHLNAFADSVGAVEYVHHDTGETRSWSWLTRQFRRFFAVLFHYRYKGKLSTLAHQLRHFDSQMTNDYVTLDPDNSKIWLQEVSNFQVDIARDIVTGRTTYTGPMGKRLNNLVKRLRSLKVDVVSEVAGRALVRQLRKGQHILSPKSWVTCTCPNNKQGCIKAACRKVAGYDENDIGPDFSTAGPSVCPECPFAMIGPENLAYIDEQITLASAQVDAAGGEATIFGELQAANLITITGFREKATAA</sequence>